<reference evidence="2" key="2">
    <citation type="submission" date="2023-06" db="EMBL/GenBank/DDBJ databases">
        <authorList>
            <consortium name="Lawrence Berkeley National Laboratory"/>
            <person name="Haridas S."/>
            <person name="Hensen N."/>
            <person name="Bonometti L."/>
            <person name="Westerberg I."/>
            <person name="Brannstrom I.O."/>
            <person name="Guillou S."/>
            <person name="Cros-Aarteil S."/>
            <person name="Calhoun S."/>
            <person name="Kuo A."/>
            <person name="Mondo S."/>
            <person name="Pangilinan J."/>
            <person name="Riley R."/>
            <person name="Labutti K."/>
            <person name="Andreopoulos B."/>
            <person name="Lipzen A."/>
            <person name="Chen C."/>
            <person name="Yanf M."/>
            <person name="Daum C."/>
            <person name="Ng V."/>
            <person name="Clum A."/>
            <person name="Steindorff A."/>
            <person name="Ohm R."/>
            <person name="Martin F."/>
            <person name="Silar P."/>
            <person name="Natvig D."/>
            <person name="Lalanne C."/>
            <person name="Gautier V."/>
            <person name="Ament-Velasquez S.L."/>
            <person name="Kruys A."/>
            <person name="Hutchinson M.I."/>
            <person name="Powell A.J."/>
            <person name="Barry K."/>
            <person name="Miller A.N."/>
            <person name="Grigoriev I.V."/>
            <person name="Debuchy R."/>
            <person name="Gladieux P."/>
            <person name="Thoren M.H."/>
            <person name="Johannesson H."/>
        </authorList>
    </citation>
    <scope>NUCLEOTIDE SEQUENCE</scope>
    <source>
        <strain evidence="2">SMH4131-1</strain>
    </source>
</reference>
<name>A0AAE0MLC2_9PEZI</name>
<proteinExistence type="predicted"/>
<evidence type="ECO:0000313" key="3">
    <source>
        <dbReference type="Proteomes" id="UP001286456"/>
    </source>
</evidence>
<dbReference type="Proteomes" id="UP001286456">
    <property type="component" value="Unassembled WGS sequence"/>
</dbReference>
<feature type="region of interest" description="Disordered" evidence="1">
    <location>
        <begin position="249"/>
        <end position="285"/>
    </location>
</feature>
<accession>A0AAE0MLC2</accession>
<evidence type="ECO:0000313" key="2">
    <source>
        <dbReference type="EMBL" id="KAK3335943.1"/>
    </source>
</evidence>
<dbReference type="EMBL" id="JAUEPO010000001">
    <property type="protein sequence ID" value="KAK3335943.1"/>
    <property type="molecule type" value="Genomic_DNA"/>
</dbReference>
<keyword evidence="3" id="KW-1185">Reference proteome</keyword>
<dbReference type="AlphaFoldDB" id="A0AAE0MLC2"/>
<feature type="compositionally biased region" description="Polar residues" evidence="1">
    <location>
        <begin position="249"/>
        <end position="264"/>
    </location>
</feature>
<evidence type="ECO:0000256" key="1">
    <source>
        <dbReference type="SAM" id="MobiDB-lite"/>
    </source>
</evidence>
<comment type="caution">
    <text evidence="2">The sequence shown here is derived from an EMBL/GenBank/DDBJ whole genome shotgun (WGS) entry which is preliminary data.</text>
</comment>
<organism evidence="2 3">
    <name type="scientific">Cercophora scortea</name>
    <dbReference type="NCBI Taxonomy" id="314031"/>
    <lineage>
        <taxon>Eukaryota</taxon>
        <taxon>Fungi</taxon>
        <taxon>Dikarya</taxon>
        <taxon>Ascomycota</taxon>
        <taxon>Pezizomycotina</taxon>
        <taxon>Sordariomycetes</taxon>
        <taxon>Sordariomycetidae</taxon>
        <taxon>Sordariales</taxon>
        <taxon>Lasiosphaeriaceae</taxon>
        <taxon>Cercophora</taxon>
    </lineage>
</organism>
<protein>
    <submittedName>
        <fullName evidence="2">Uncharacterized protein</fullName>
    </submittedName>
</protein>
<reference evidence="2" key="1">
    <citation type="journal article" date="2023" name="Mol. Phylogenet. Evol.">
        <title>Genome-scale phylogeny and comparative genomics of the fungal order Sordariales.</title>
        <authorList>
            <person name="Hensen N."/>
            <person name="Bonometti L."/>
            <person name="Westerberg I."/>
            <person name="Brannstrom I.O."/>
            <person name="Guillou S."/>
            <person name="Cros-Aarteil S."/>
            <person name="Calhoun S."/>
            <person name="Haridas S."/>
            <person name="Kuo A."/>
            <person name="Mondo S."/>
            <person name="Pangilinan J."/>
            <person name="Riley R."/>
            <person name="LaButti K."/>
            <person name="Andreopoulos B."/>
            <person name="Lipzen A."/>
            <person name="Chen C."/>
            <person name="Yan M."/>
            <person name="Daum C."/>
            <person name="Ng V."/>
            <person name="Clum A."/>
            <person name="Steindorff A."/>
            <person name="Ohm R.A."/>
            <person name="Martin F."/>
            <person name="Silar P."/>
            <person name="Natvig D.O."/>
            <person name="Lalanne C."/>
            <person name="Gautier V."/>
            <person name="Ament-Velasquez S.L."/>
            <person name="Kruys A."/>
            <person name="Hutchinson M.I."/>
            <person name="Powell A.J."/>
            <person name="Barry K."/>
            <person name="Miller A.N."/>
            <person name="Grigoriev I.V."/>
            <person name="Debuchy R."/>
            <person name="Gladieux P."/>
            <person name="Hiltunen Thoren M."/>
            <person name="Johannesson H."/>
        </authorList>
    </citation>
    <scope>NUCLEOTIDE SEQUENCE</scope>
    <source>
        <strain evidence="2">SMH4131-1</strain>
    </source>
</reference>
<sequence length="331" mass="37169">MACFQNAHSQIQSRFARFPREIRLEVYENLLALTEFSFVSTAGPCLWDPTGCIRGPEARPTSNRLAFLRVCRGITNEIELNKKLSNWLGDVLLDFEDTKAMLEKLATVPSEILGRIRHVRFRATPLPLVIYPDLRARALEEFRCTVEPAGALKQLHGLNLDRLTVIGSPASPQAQYDMVNRLVAGGNGWRELRFICNTSEMLGYSYTGTDQRYRRRPQPGNWQATLNARDRVASGPSVTIYRSTLLNTPDSVLDPGTNSVYEQSPPTQPDGHDPGTDDPGLLGPDERDKELLVVVRRGAGVECEQQQLPAATTTWDTLTEDMTDIEMFDRY</sequence>
<gene>
    <name evidence="2" type="ORF">B0T19DRAFT_436760</name>
</gene>